<dbReference type="SMART" id="SM01323">
    <property type="entry name" value="YajC"/>
    <property type="match status" value="1"/>
</dbReference>
<evidence type="ECO:0000256" key="3">
    <source>
        <dbReference type="ARBA" id="ARBA00022448"/>
    </source>
</evidence>
<dbReference type="PANTHER" id="PTHR33909">
    <property type="entry name" value="SEC TRANSLOCON ACCESSORY COMPLEX SUBUNIT YAJC"/>
    <property type="match status" value="1"/>
</dbReference>
<protein>
    <submittedName>
        <fullName evidence="12">Preprotein translocase subunit YajC</fullName>
    </submittedName>
</protein>
<evidence type="ECO:0000256" key="8">
    <source>
        <dbReference type="ARBA" id="ARBA00023010"/>
    </source>
</evidence>
<evidence type="ECO:0000256" key="10">
    <source>
        <dbReference type="SAM" id="MobiDB-lite"/>
    </source>
</evidence>
<evidence type="ECO:0000256" key="2">
    <source>
        <dbReference type="ARBA" id="ARBA00006742"/>
    </source>
</evidence>
<reference evidence="12 13" key="1">
    <citation type="submission" date="2023-04" db="EMBL/GenBank/DDBJ databases">
        <title>Klugiella caeni sp. nov. isolated from the sludge of biochemical tank.</title>
        <authorList>
            <person name="Geng K."/>
        </authorList>
    </citation>
    <scope>NUCLEOTIDE SEQUENCE [LARGE SCALE GENOMIC DNA]</scope>
    <source>
        <strain evidence="12 13">YN-L-19</strain>
    </source>
</reference>
<evidence type="ECO:0000256" key="5">
    <source>
        <dbReference type="ARBA" id="ARBA00022692"/>
    </source>
</evidence>
<evidence type="ECO:0000256" key="7">
    <source>
        <dbReference type="ARBA" id="ARBA00022989"/>
    </source>
</evidence>
<keyword evidence="13" id="KW-1185">Reference proteome</keyword>
<dbReference type="AlphaFoldDB" id="A0AAW6T3Z7"/>
<keyword evidence="5 11" id="KW-0812">Transmembrane</keyword>
<dbReference type="GO" id="GO:0005886">
    <property type="term" value="C:plasma membrane"/>
    <property type="evidence" value="ECO:0007669"/>
    <property type="project" value="UniProtKB-SubCell"/>
</dbReference>
<keyword evidence="7 11" id="KW-1133">Transmembrane helix</keyword>
<dbReference type="RefSeq" id="WP_281487814.1">
    <property type="nucleotide sequence ID" value="NZ_CP159582.1"/>
</dbReference>
<proteinExistence type="inferred from homology"/>
<organism evidence="12 13">
    <name type="scientific">Ruicaihuangia caeni</name>
    <dbReference type="NCBI Taxonomy" id="3042517"/>
    <lineage>
        <taxon>Bacteria</taxon>
        <taxon>Bacillati</taxon>
        <taxon>Actinomycetota</taxon>
        <taxon>Actinomycetes</taxon>
        <taxon>Micrococcales</taxon>
        <taxon>Microbacteriaceae</taxon>
        <taxon>Ruicaihuangia</taxon>
    </lineage>
</organism>
<gene>
    <name evidence="12" type="ORF">QF206_03605</name>
</gene>
<keyword evidence="3" id="KW-0813">Transport</keyword>
<accession>A0AAW6T3Z7</accession>
<evidence type="ECO:0000256" key="4">
    <source>
        <dbReference type="ARBA" id="ARBA00022475"/>
    </source>
</evidence>
<evidence type="ECO:0000313" key="13">
    <source>
        <dbReference type="Proteomes" id="UP001321506"/>
    </source>
</evidence>
<evidence type="ECO:0000256" key="11">
    <source>
        <dbReference type="SAM" id="Phobius"/>
    </source>
</evidence>
<keyword evidence="6" id="KW-0653">Protein transport</keyword>
<keyword evidence="4" id="KW-1003">Cell membrane</keyword>
<keyword evidence="9 11" id="KW-0472">Membrane</keyword>
<comment type="caution">
    <text evidence="12">The sequence shown here is derived from an EMBL/GenBank/DDBJ whole genome shotgun (WGS) entry which is preliminary data.</text>
</comment>
<sequence>MDPFTLVMLAVLAVLVFFMFRNSRKRQKDQAELATKMVPGADVMLSFGLYGTLVSVDETANTAEVRIADGTVVTVHRQTLARVVEPTEHTDVETDIDADAEPTPLDETLGADSDDRRPGNDLGETGEGPADKR</sequence>
<keyword evidence="8" id="KW-0811">Translocation</keyword>
<dbReference type="Proteomes" id="UP001321506">
    <property type="component" value="Unassembled WGS sequence"/>
</dbReference>
<evidence type="ECO:0000256" key="9">
    <source>
        <dbReference type="ARBA" id="ARBA00023136"/>
    </source>
</evidence>
<dbReference type="GO" id="GO:0015031">
    <property type="term" value="P:protein transport"/>
    <property type="evidence" value="ECO:0007669"/>
    <property type="project" value="UniProtKB-KW"/>
</dbReference>
<feature type="region of interest" description="Disordered" evidence="10">
    <location>
        <begin position="84"/>
        <end position="133"/>
    </location>
</feature>
<feature type="transmembrane region" description="Helical" evidence="11">
    <location>
        <begin position="6"/>
        <end position="23"/>
    </location>
</feature>
<dbReference type="EMBL" id="JASATX010000001">
    <property type="protein sequence ID" value="MDI2098049.1"/>
    <property type="molecule type" value="Genomic_DNA"/>
</dbReference>
<dbReference type="InterPro" id="IPR003849">
    <property type="entry name" value="Preprotein_translocase_YajC"/>
</dbReference>
<name>A0AAW6T3Z7_9MICO</name>
<dbReference type="PANTHER" id="PTHR33909:SF1">
    <property type="entry name" value="SEC TRANSLOCON ACCESSORY COMPLEX SUBUNIT YAJC"/>
    <property type="match status" value="1"/>
</dbReference>
<evidence type="ECO:0000256" key="6">
    <source>
        <dbReference type="ARBA" id="ARBA00022927"/>
    </source>
</evidence>
<comment type="subcellular location">
    <subcellularLocation>
        <location evidence="1">Cell membrane</location>
        <topology evidence="1">Single-pass membrane protein</topology>
    </subcellularLocation>
</comment>
<evidence type="ECO:0000313" key="12">
    <source>
        <dbReference type="EMBL" id="MDI2098049.1"/>
    </source>
</evidence>
<dbReference type="Pfam" id="PF02699">
    <property type="entry name" value="YajC"/>
    <property type="match status" value="1"/>
</dbReference>
<comment type="similarity">
    <text evidence="2">Belongs to the YajC family.</text>
</comment>
<evidence type="ECO:0000256" key="1">
    <source>
        <dbReference type="ARBA" id="ARBA00004162"/>
    </source>
</evidence>